<keyword evidence="2" id="KW-1185">Reference proteome</keyword>
<gene>
    <name evidence="1" type="ORF">WKI47_24915</name>
</gene>
<dbReference type="Proteomes" id="UP001380953">
    <property type="component" value="Unassembled WGS sequence"/>
</dbReference>
<comment type="caution">
    <text evidence="1">The sequence shown here is derived from an EMBL/GenBank/DDBJ whole genome shotgun (WGS) entry which is preliminary data.</text>
</comment>
<reference evidence="1" key="1">
    <citation type="submission" date="2024-03" db="EMBL/GenBank/DDBJ databases">
        <title>Whole genome sequecning of epiphytes from Marcgravia umbellata leaves.</title>
        <authorList>
            <person name="Kumar G."/>
            <person name="Savka M.A."/>
        </authorList>
    </citation>
    <scope>NUCLEOTIDE SEQUENCE</scope>
    <source>
        <strain evidence="1">RIT_BL5</strain>
    </source>
</reference>
<accession>A0ACC6PL23</accession>
<name>A0ACC6PL23_9BACL</name>
<organism evidence="1 2">
    <name type="scientific">Saccharibacillus sacchari</name>
    <dbReference type="NCBI Taxonomy" id="456493"/>
    <lineage>
        <taxon>Bacteria</taxon>
        <taxon>Bacillati</taxon>
        <taxon>Bacillota</taxon>
        <taxon>Bacilli</taxon>
        <taxon>Bacillales</taxon>
        <taxon>Paenibacillaceae</taxon>
        <taxon>Saccharibacillus</taxon>
    </lineage>
</organism>
<proteinExistence type="predicted"/>
<sequence>MRLPHRLRLGAGLFLSASVVYLAAETIAASAWTEPAYRYAFNNISDLGVRIDTVVGGRPIHSPLHLVMNIGFALQGILFLLAYALVVPLLSKKRQRPGIVLAAAHGIGMLLVAIFHGVNYEALDPHVIGAAMAIVGGNAALIVLALSLEPRLPYTLFSVVGAGLGGIGLIAIAAMVWSPFGYPAVFERISVYAITLGQALAAIRCLRIRAENP</sequence>
<evidence type="ECO:0000313" key="2">
    <source>
        <dbReference type="Proteomes" id="UP001380953"/>
    </source>
</evidence>
<evidence type="ECO:0000313" key="1">
    <source>
        <dbReference type="EMBL" id="MEJ8307164.1"/>
    </source>
</evidence>
<dbReference type="EMBL" id="JBBKAR010000061">
    <property type="protein sequence ID" value="MEJ8307164.1"/>
    <property type="molecule type" value="Genomic_DNA"/>
</dbReference>
<protein>
    <submittedName>
        <fullName evidence="1">DUF998 domain-containing protein</fullName>
    </submittedName>
</protein>